<dbReference type="EMBL" id="CP067136">
    <property type="protein sequence ID" value="WCR08080.1"/>
    <property type="molecule type" value="Genomic_DNA"/>
</dbReference>
<feature type="transmembrane region" description="Helical" evidence="5">
    <location>
        <begin position="98"/>
        <end position="116"/>
    </location>
</feature>
<proteinExistence type="predicted"/>
<evidence type="ECO:0000256" key="1">
    <source>
        <dbReference type="ARBA" id="ARBA00004141"/>
    </source>
</evidence>
<keyword evidence="3 5" id="KW-1133">Transmembrane helix</keyword>
<evidence type="ECO:0000313" key="7">
    <source>
        <dbReference type="Proteomes" id="UP001219349"/>
    </source>
</evidence>
<keyword evidence="4 5" id="KW-0472">Membrane</keyword>
<dbReference type="PANTHER" id="PTHR20855:SF3">
    <property type="entry name" value="LD03007P"/>
    <property type="match status" value="1"/>
</dbReference>
<name>A0ABY7SMF0_9RHOB</name>
<keyword evidence="2 5" id="KW-0812">Transmembrane</keyword>
<dbReference type="PANTHER" id="PTHR20855">
    <property type="entry name" value="ADIPOR/PROGESTIN RECEPTOR-RELATED"/>
    <property type="match status" value="1"/>
</dbReference>
<feature type="transmembrane region" description="Helical" evidence="5">
    <location>
        <begin position="122"/>
        <end position="145"/>
    </location>
</feature>
<organism evidence="6 7">
    <name type="scientific">Paracoccus fistulariae</name>
    <dbReference type="NCBI Taxonomy" id="658446"/>
    <lineage>
        <taxon>Bacteria</taxon>
        <taxon>Pseudomonadati</taxon>
        <taxon>Pseudomonadota</taxon>
        <taxon>Alphaproteobacteria</taxon>
        <taxon>Rhodobacterales</taxon>
        <taxon>Paracoccaceae</taxon>
        <taxon>Paracoccus</taxon>
    </lineage>
</organism>
<dbReference type="Pfam" id="PF03006">
    <property type="entry name" value="HlyIII"/>
    <property type="match status" value="1"/>
</dbReference>
<protein>
    <submittedName>
        <fullName evidence="6">Hemolysin III family protein</fullName>
    </submittedName>
</protein>
<accession>A0ABY7SMF0</accession>
<evidence type="ECO:0000256" key="4">
    <source>
        <dbReference type="ARBA" id="ARBA00023136"/>
    </source>
</evidence>
<sequence>MSAGRQTYPTSVAGKHPFSFGRDYDFHELLADGIVHGIGVVFALVGGTALIFYASVYAGRPEQLAVWIYSIGLIASLAISFTYNMLPHSRLKWYFRRLDHSAIFILIAATYTPFLLRGTDDSWLMGLLVMIWVMAAFGIAIKCLFPGRYDRLAILLYLLMGWSGVVTFKSLSTVLPPTTMMLIVLGGLIYSTGVIFHVWEKLRFQNAIWHTFVVVAAVVHYSAVLSAFRQLSP</sequence>
<feature type="transmembrane region" description="Helical" evidence="5">
    <location>
        <begin position="206"/>
        <end position="228"/>
    </location>
</feature>
<evidence type="ECO:0000256" key="3">
    <source>
        <dbReference type="ARBA" id="ARBA00022989"/>
    </source>
</evidence>
<gene>
    <name evidence="6" type="ORF">JHX87_04470</name>
</gene>
<keyword evidence="7" id="KW-1185">Reference proteome</keyword>
<feature type="transmembrane region" description="Helical" evidence="5">
    <location>
        <begin position="29"/>
        <end position="54"/>
    </location>
</feature>
<dbReference type="InterPro" id="IPR004254">
    <property type="entry name" value="AdipoR/HlyIII-related"/>
</dbReference>
<feature type="transmembrane region" description="Helical" evidence="5">
    <location>
        <begin position="180"/>
        <end position="199"/>
    </location>
</feature>
<evidence type="ECO:0000313" key="6">
    <source>
        <dbReference type="EMBL" id="WCR08080.1"/>
    </source>
</evidence>
<feature type="transmembrane region" description="Helical" evidence="5">
    <location>
        <begin position="66"/>
        <end position="86"/>
    </location>
</feature>
<feature type="transmembrane region" description="Helical" evidence="5">
    <location>
        <begin position="152"/>
        <end position="168"/>
    </location>
</feature>
<dbReference type="RefSeq" id="WP_271882686.1">
    <property type="nucleotide sequence ID" value="NZ_CP067136.1"/>
</dbReference>
<comment type="subcellular location">
    <subcellularLocation>
        <location evidence="1">Membrane</location>
        <topology evidence="1">Multi-pass membrane protein</topology>
    </subcellularLocation>
</comment>
<reference evidence="6 7" key="1">
    <citation type="submission" date="2021-01" db="EMBL/GenBank/DDBJ databases">
        <title>Biogeographic distribution of Paracoccus.</title>
        <authorList>
            <person name="Hollensteiner J."/>
            <person name="Leineberger J."/>
            <person name="Brinkhoff T."/>
            <person name="Daniel R."/>
        </authorList>
    </citation>
    <scope>NUCLEOTIDE SEQUENCE [LARGE SCALE GENOMIC DNA]</scope>
    <source>
        <strain evidence="6 7">KCTC 22803</strain>
    </source>
</reference>
<evidence type="ECO:0000256" key="2">
    <source>
        <dbReference type="ARBA" id="ARBA00022692"/>
    </source>
</evidence>
<evidence type="ECO:0000256" key="5">
    <source>
        <dbReference type="SAM" id="Phobius"/>
    </source>
</evidence>
<dbReference type="Proteomes" id="UP001219349">
    <property type="component" value="Chromosome"/>
</dbReference>